<evidence type="ECO:0000313" key="1">
    <source>
        <dbReference type="EMBL" id="AOJ06890.1"/>
    </source>
</evidence>
<gene>
    <name evidence="1" type="ORF">WS71_05845</name>
</gene>
<dbReference type="Proteomes" id="UP000067711">
    <property type="component" value="Chromosome 2"/>
</dbReference>
<organism evidence="1 2">
    <name type="scientific">Burkholderia mayonis</name>
    <dbReference type="NCBI Taxonomy" id="1385591"/>
    <lineage>
        <taxon>Bacteria</taxon>
        <taxon>Pseudomonadati</taxon>
        <taxon>Pseudomonadota</taxon>
        <taxon>Betaproteobacteria</taxon>
        <taxon>Burkholderiales</taxon>
        <taxon>Burkholderiaceae</taxon>
        <taxon>Burkholderia</taxon>
        <taxon>pseudomallei group</taxon>
    </lineage>
</organism>
<proteinExistence type="predicted"/>
<sequence>MLPLFFCDLKLHLQTLVLRSQTRQFHLLRRNRLRSGTVELARRLGLHPVAKRLLRNARLPGHHGHSLAILDTLYGGQLELRRVHLFRYLEHASFPSFPASLYTTSRKAKFQGKLIT</sequence>
<protein>
    <submittedName>
        <fullName evidence="1">Uncharacterized protein</fullName>
    </submittedName>
</protein>
<evidence type="ECO:0000313" key="2">
    <source>
        <dbReference type="Proteomes" id="UP000067711"/>
    </source>
</evidence>
<reference evidence="1 2" key="1">
    <citation type="submission" date="2015-12" db="EMBL/GenBank/DDBJ databases">
        <title>Diversity of Burkholderia near neighbor genomes.</title>
        <authorList>
            <person name="Sahl J."/>
            <person name="Wagner D."/>
            <person name="Keim P."/>
        </authorList>
    </citation>
    <scope>NUCLEOTIDE SEQUENCE [LARGE SCALE GENOMIC DNA]</scope>
    <source>
        <strain evidence="1 2">BDU8</strain>
    </source>
</reference>
<name>A0A1B4FT86_9BURK</name>
<dbReference type="EMBL" id="CP013388">
    <property type="protein sequence ID" value="AOJ06890.1"/>
    <property type="molecule type" value="Genomic_DNA"/>
</dbReference>
<dbReference type="AlphaFoldDB" id="A0A1B4FT86"/>
<accession>A0A1B4FT86</accession>